<evidence type="ECO:0000259" key="4">
    <source>
        <dbReference type="PROSITE" id="PS50851"/>
    </source>
</evidence>
<name>A0AA47KLC7_9GAMM</name>
<evidence type="ECO:0000256" key="3">
    <source>
        <dbReference type="ARBA" id="ARBA00022490"/>
    </source>
</evidence>
<dbReference type="AlphaFoldDB" id="A0AA47KLC7"/>
<sequence>MQTVMESDNVLDIDDRVEQLQGSDYLSFELDGELYGVDIQTVEEIRVWESPTLIPRSPTFILGVINLRGMIVPVMDLRIRFQAKQVDYHRETVVLILRASEVANNKVMGVVVDAVSDVVDQGEGQIMPPIGDSQVIAYVSGLLNVGDRVMSLVNVDELLRIERWI</sequence>
<accession>A0AA47KLC7</accession>
<evidence type="ECO:0000313" key="6">
    <source>
        <dbReference type="Proteomes" id="UP001164748"/>
    </source>
</evidence>
<protein>
    <recommendedName>
        <fullName evidence="2">Chemotaxis protein CheW</fullName>
    </recommendedName>
</protein>
<dbReference type="PROSITE" id="PS50851">
    <property type="entry name" value="CHEW"/>
    <property type="match status" value="1"/>
</dbReference>
<evidence type="ECO:0000256" key="2">
    <source>
        <dbReference type="ARBA" id="ARBA00021483"/>
    </source>
</evidence>
<dbReference type="GO" id="GO:0006935">
    <property type="term" value="P:chemotaxis"/>
    <property type="evidence" value="ECO:0007669"/>
    <property type="project" value="InterPro"/>
</dbReference>
<dbReference type="Pfam" id="PF01584">
    <property type="entry name" value="CheW"/>
    <property type="match status" value="1"/>
</dbReference>
<dbReference type="SMART" id="SM00260">
    <property type="entry name" value="CheW"/>
    <property type="match status" value="1"/>
</dbReference>
<evidence type="ECO:0000256" key="1">
    <source>
        <dbReference type="ARBA" id="ARBA00004496"/>
    </source>
</evidence>
<dbReference type="SUPFAM" id="SSF50341">
    <property type="entry name" value="CheW-like"/>
    <property type="match status" value="1"/>
</dbReference>
<dbReference type="InterPro" id="IPR036061">
    <property type="entry name" value="CheW-like_dom_sf"/>
</dbReference>
<feature type="domain" description="CheW-like" evidence="4">
    <location>
        <begin position="22"/>
        <end position="164"/>
    </location>
</feature>
<keyword evidence="3" id="KW-0963">Cytoplasm</keyword>
<proteinExistence type="predicted"/>
<dbReference type="EMBL" id="CP114588">
    <property type="protein sequence ID" value="WBA09070.1"/>
    <property type="molecule type" value="Genomic_DNA"/>
</dbReference>
<reference evidence="5" key="1">
    <citation type="submission" date="2022-09" db="EMBL/GenBank/DDBJ databases">
        <authorList>
            <person name="Li Z.-J."/>
        </authorList>
    </citation>
    <scope>NUCLEOTIDE SEQUENCE</scope>
    <source>
        <strain evidence="5">TGB11</strain>
    </source>
</reference>
<dbReference type="PANTHER" id="PTHR22617">
    <property type="entry name" value="CHEMOTAXIS SENSOR HISTIDINE KINASE-RELATED"/>
    <property type="match status" value="1"/>
</dbReference>
<dbReference type="Gene3D" id="2.40.50.180">
    <property type="entry name" value="CheA-289, Domain 4"/>
    <property type="match status" value="1"/>
</dbReference>
<comment type="subcellular location">
    <subcellularLocation>
        <location evidence="1">Cytoplasm</location>
    </subcellularLocation>
</comment>
<evidence type="ECO:0000313" key="5">
    <source>
        <dbReference type="EMBL" id="WBA09070.1"/>
    </source>
</evidence>
<dbReference type="PANTHER" id="PTHR22617:SF45">
    <property type="entry name" value="CHEMOTAXIS PROTEIN CHEW"/>
    <property type="match status" value="1"/>
</dbReference>
<dbReference type="GO" id="GO:0007165">
    <property type="term" value="P:signal transduction"/>
    <property type="evidence" value="ECO:0007669"/>
    <property type="project" value="InterPro"/>
</dbReference>
<gene>
    <name evidence="5" type="ORF">N8M53_02250</name>
</gene>
<dbReference type="Gene3D" id="2.30.30.40">
    <property type="entry name" value="SH3 Domains"/>
    <property type="match status" value="1"/>
</dbReference>
<dbReference type="GO" id="GO:0005829">
    <property type="term" value="C:cytosol"/>
    <property type="evidence" value="ECO:0007669"/>
    <property type="project" value="TreeGrafter"/>
</dbReference>
<dbReference type="Proteomes" id="UP001164748">
    <property type="component" value="Chromosome"/>
</dbReference>
<dbReference type="RefSeq" id="WP_269579326.1">
    <property type="nucleotide sequence ID" value="NZ_CP114588.1"/>
</dbReference>
<dbReference type="InterPro" id="IPR002545">
    <property type="entry name" value="CheW-lke_dom"/>
</dbReference>
<organism evidence="5 6">
    <name type="scientific">Salinivibrio kushneri</name>
    <dbReference type="NCBI Taxonomy" id="1908198"/>
    <lineage>
        <taxon>Bacteria</taxon>
        <taxon>Pseudomonadati</taxon>
        <taxon>Pseudomonadota</taxon>
        <taxon>Gammaproteobacteria</taxon>
        <taxon>Vibrionales</taxon>
        <taxon>Vibrionaceae</taxon>
        <taxon>Salinivibrio</taxon>
    </lineage>
</organism>
<dbReference type="InterPro" id="IPR039315">
    <property type="entry name" value="CheW"/>
</dbReference>